<name>A0ABN8RZB2_9CNID</name>
<keyword evidence="2" id="KW-0812">Transmembrane</keyword>
<gene>
    <name evidence="3" type="ORF">PEVE_00015025</name>
</gene>
<evidence type="ECO:0000313" key="3">
    <source>
        <dbReference type="EMBL" id="CAH3183710.1"/>
    </source>
</evidence>
<dbReference type="Proteomes" id="UP001159427">
    <property type="component" value="Unassembled WGS sequence"/>
</dbReference>
<feature type="transmembrane region" description="Helical" evidence="2">
    <location>
        <begin position="688"/>
        <end position="707"/>
    </location>
</feature>
<reference evidence="3 4" key="1">
    <citation type="submission" date="2022-05" db="EMBL/GenBank/DDBJ databases">
        <authorList>
            <consortium name="Genoscope - CEA"/>
            <person name="William W."/>
        </authorList>
    </citation>
    <scope>NUCLEOTIDE SEQUENCE [LARGE SCALE GENOMIC DNA]</scope>
</reference>
<sequence length="727" mass="82676">MLNAVPGRNSPVLNFSDRLPNPLTDRFTTVNGKQPEIFLFAPPYYHSSFFCSNQPYPRSTSSPGLSLKKKSDRRGKTLGTRLPQGLLFRPSPIFLNHGVIFKVTIHQILNKSKSLCSSQFINYGSNIDQQMFNFGKRNVVDIFMAFLGFRKRSQRNCSPLIEITTIENADLFLLRYKRAKEPPFHKSKVPPEMSSSALLEVFGHILFSFTRGVADHFNPDEPEFTAESFGYTPLESTGREWYCHPVDEFIYQEYSDGEPASLNYLTRGRLSVRVINACSLEENDQEEKYDENRTMAWKRLRPSALRTVCKSMYTGALISVVTAIFIGTIYIMVTYLSFKTVQNCEFQPMNSTSIQIQWIRSISDVVSCGFLYIWFFALVQFLFRPFQLTGVRGKLLLICLLTYSLDTSYRVALQASGLSHSRISSPLKIPLNALFLLNQSFQVCVLTNTFCTSAQKKLALFFKIVVPSCLIFLVFVLVTSVVYPIYNRETAEKKLLIAVFAPLIGVFLKVASRLCVQKLYNITHPGYSYVLLSPLYCGSAIVFRVLQAELDSLRSIAILGIIHGAAEVIERSTMVLLDHICYVLCKRAVVPWKSFRTPRRERLTADIAIMGMVYESTAIVSVNGCLYLYQFVYASEEPFKTLFQSFAIHTTVSLAIEWVFTSLSLAIETRYQNMPVMAVWCRRWRRHILVAIVNAVPVALWASSNLIDVLHGRFSETSIQPCKMPFT</sequence>
<feature type="transmembrane region" description="Helical" evidence="2">
    <location>
        <begin position="495"/>
        <end position="515"/>
    </location>
</feature>
<feature type="transmembrane region" description="Helical" evidence="2">
    <location>
        <begin position="527"/>
        <end position="546"/>
    </location>
</feature>
<feature type="transmembrane region" description="Helical" evidence="2">
    <location>
        <begin position="458"/>
        <end position="483"/>
    </location>
</feature>
<feature type="transmembrane region" description="Helical" evidence="2">
    <location>
        <begin position="316"/>
        <end position="338"/>
    </location>
</feature>
<evidence type="ECO:0000256" key="2">
    <source>
        <dbReference type="SAM" id="Phobius"/>
    </source>
</evidence>
<accession>A0ABN8RZB2</accession>
<organism evidence="3 4">
    <name type="scientific">Porites evermanni</name>
    <dbReference type="NCBI Taxonomy" id="104178"/>
    <lineage>
        <taxon>Eukaryota</taxon>
        <taxon>Metazoa</taxon>
        <taxon>Cnidaria</taxon>
        <taxon>Anthozoa</taxon>
        <taxon>Hexacorallia</taxon>
        <taxon>Scleractinia</taxon>
        <taxon>Fungiina</taxon>
        <taxon>Poritidae</taxon>
        <taxon>Porites</taxon>
    </lineage>
</organism>
<dbReference type="EMBL" id="CALNXI010002146">
    <property type="protein sequence ID" value="CAH3183710.1"/>
    <property type="molecule type" value="Genomic_DNA"/>
</dbReference>
<evidence type="ECO:0000256" key="1">
    <source>
        <dbReference type="SAM" id="MobiDB-lite"/>
    </source>
</evidence>
<keyword evidence="2" id="KW-1133">Transmembrane helix</keyword>
<feature type="transmembrane region" description="Helical" evidence="2">
    <location>
        <begin position="641"/>
        <end position="667"/>
    </location>
</feature>
<protein>
    <submittedName>
        <fullName evidence="3">Uncharacterized protein</fullName>
    </submittedName>
</protein>
<feature type="transmembrane region" description="Helical" evidence="2">
    <location>
        <begin position="358"/>
        <end position="383"/>
    </location>
</feature>
<proteinExistence type="predicted"/>
<evidence type="ECO:0000313" key="4">
    <source>
        <dbReference type="Proteomes" id="UP001159427"/>
    </source>
</evidence>
<feature type="region of interest" description="Disordered" evidence="1">
    <location>
        <begin position="57"/>
        <end position="78"/>
    </location>
</feature>
<keyword evidence="2" id="KW-0472">Membrane</keyword>
<comment type="caution">
    <text evidence="3">The sequence shown here is derived from an EMBL/GenBank/DDBJ whole genome shotgun (WGS) entry which is preliminary data.</text>
</comment>
<keyword evidence="4" id="KW-1185">Reference proteome</keyword>
<feature type="transmembrane region" description="Helical" evidence="2">
    <location>
        <begin position="603"/>
        <end position="629"/>
    </location>
</feature>